<accession>A0ABR2CZL4</accession>
<dbReference type="SMART" id="SM00184">
    <property type="entry name" value="RING"/>
    <property type="match status" value="1"/>
</dbReference>
<dbReference type="Proteomes" id="UP001472677">
    <property type="component" value="Unassembled WGS sequence"/>
</dbReference>
<gene>
    <name evidence="1" type="ORF">V6N12_020946</name>
</gene>
<reference evidence="1 2" key="1">
    <citation type="journal article" date="2024" name="G3 (Bethesda)">
        <title>Genome assembly of Hibiscus sabdariffa L. provides insights into metabolisms of medicinal natural products.</title>
        <authorList>
            <person name="Kim T."/>
        </authorList>
    </citation>
    <scope>NUCLEOTIDE SEQUENCE [LARGE SCALE GENOMIC DNA]</scope>
    <source>
        <strain evidence="1">TK-2024</strain>
        <tissue evidence="1">Old leaves</tissue>
    </source>
</reference>
<dbReference type="PANTHER" id="PTHR45768">
    <property type="entry name" value="E3 UBIQUITIN-PROTEIN LIGASE RNF13-LIKE"/>
    <property type="match status" value="1"/>
</dbReference>
<comment type="caution">
    <text evidence="1">The sequence shown here is derived from an EMBL/GenBank/DDBJ whole genome shotgun (WGS) entry which is preliminary data.</text>
</comment>
<dbReference type="Pfam" id="PF13639">
    <property type="entry name" value="zf-RING_2"/>
    <property type="match status" value="1"/>
</dbReference>
<dbReference type="CDD" id="cd16461">
    <property type="entry name" value="RING-H2_EL5-like"/>
    <property type="match status" value="1"/>
</dbReference>
<keyword evidence="2" id="KW-1185">Reference proteome</keyword>
<dbReference type="Gene3D" id="3.30.40.10">
    <property type="entry name" value="Zinc/RING finger domain, C3HC4 (zinc finger)"/>
    <property type="match status" value="1"/>
</dbReference>
<dbReference type="SUPFAM" id="SSF57850">
    <property type="entry name" value="RING/U-box"/>
    <property type="match status" value="1"/>
</dbReference>
<name>A0ABR2CZL4_9ROSI</name>
<evidence type="ECO:0000313" key="1">
    <source>
        <dbReference type="EMBL" id="KAK8526475.1"/>
    </source>
</evidence>
<organism evidence="1 2">
    <name type="scientific">Hibiscus sabdariffa</name>
    <name type="common">roselle</name>
    <dbReference type="NCBI Taxonomy" id="183260"/>
    <lineage>
        <taxon>Eukaryota</taxon>
        <taxon>Viridiplantae</taxon>
        <taxon>Streptophyta</taxon>
        <taxon>Embryophyta</taxon>
        <taxon>Tracheophyta</taxon>
        <taxon>Spermatophyta</taxon>
        <taxon>Magnoliopsida</taxon>
        <taxon>eudicotyledons</taxon>
        <taxon>Gunneridae</taxon>
        <taxon>Pentapetalae</taxon>
        <taxon>rosids</taxon>
        <taxon>malvids</taxon>
        <taxon>Malvales</taxon>
        <taxon>Malvaceae</taxon>
        <taxon>Malvoideae</taxon>
        <taxon>Hibiscus</taxon>
    </lineage>
</organism>
<dbReference type="InterPro" id="IPR013083">
    <property type="entry name" value="Znf_RING/FYVE/PHD"/>
</dbReference>
<dbReference type="InterPro" id="IPR001841">
    <property type="entry name" value="Znf_RING"/>
</dbReference>
<evidence type="ECO:0000313" key="2">
    <source>
        <dbReference type="Proteomes" id="UP001472677"/>
    </source>
</evidence>
<dbReference type="PROSITE" id="PS50089">
    <property type="entry name" value="ZF_RING_2"/>
    <property type="match status" value="1"/>
</dbReference>
<proteinExistence type="predicted"/>
<dbReference type="EMBL" id="JBBPBM010000039">
    <property type="protein sequence ID" value="KAK8526475.1"/>
    <property type="molecule type" value="Genomic_DNA"/>
</dbReference>
<dbReference type="PANTHER" id="PTHR45768:SF54">
    <property type="entry name" value="RING-H2 FINGER PROTEIN ATL47-LIKE"/>
    <property type="match status" value="1"/>
</dbReference>
<protein>
    <submittedName>
        <fullName evidence="1">Uncharacterized protein</fullName>
    </submittedName>
</protein>
<sequence length="388" mass="42335">MSWVQSETKLKAGGLSYYHAQSLLASSSSFSSPPLPYSNDYQRQPNPIPSSSSASKISPAVLFIIVVLAVIFFISGLLHLLVRFLMKHRSPSSLSDSDRYPEMSGTDAYQRQLQQLFHLHDSGLDQSFIDALPVFLYKEIMGLKEPFDCAVCLCEFLEDDKLRLLPLCSHAFHIDCIDTWLMSNSTCPLCRGTIFTPELPIENPVFEFEYPREETMLSSNGGSGVSLAPKPAENDIGKRVFSVRLGKFRSSNEGKGREGQGEAEGEGEGEGETSSSNLDARRCYSMGSFQYVVADELQVALCPSRGSNGTAGSMKLVKGRGGQNGNSSNDGDVEGKKINLTSKGESFSVSKIWQWSKKGKFPSSSDTIGSSSSVTVGFPWTDSTTQVT</sequence>